<accession>A0A3D3G399</accession>
<protein>
    <submittedName>
        <fullName evidence="1">Uncharacterized protein</fullName>
    </submittedName>
</protein>
<evidence type="ECO:0000313" key="2">
    <source>
        <dbReference type="Proteomes" id="UP000262257"/>
    </source>
</evidence>
<comment type="caution">
    <text evidence="1">The sequence shown here is derived from an EMBL/GenBank/DDBJ whole genome shotgun (WGS) entry which is preliminary data.</text>
</comment>
<proteinExistence type="predicted"/>
<name>A0A3D3G399_ACIRA</name>
<evidence type="ECO:0000313" key="1">
    <source>
        <dbReference type="EMBL" id="HCM32520.1"/>
    </source>
</evidence>
<dbReference type="RefSeq" id="WP_286728427.1">
    <property type="nucleotide sequence ID" value="NZ_JBDKYR010000005.1"/>
</dbReference>
<dbReference type="AlphaFoldDB" id="A0A3D3G399"/>
<reference evidence="1 2" key="1">
    <citation type="journal article" date="2018" name="Nat. Biotechnol.">
        <title>A standardized bacterial taxonomy based on genome phylogeny substantially revises the tree of life.</title>
        <authorList>
            <person name="Parks D.H."/>
            <person name="Chuvochina M."/>
            <person name="Waite D.W."/>
            <person name="Rinke C."/>
            <person name="Skarshewski A."/>
            <person name="Chaumeil P.A."/>
            <person name="Hugenholtz P."/>
        </authorList>
    </citation>
    <scope>NUCLEOTIDE SEQUENCE [LARGE SCALE GENOMIC DNA]</scope>
    <source>
        <strain evidence="1">UBA10045</strain>
    </source>
</reference>
<organism evidence="1 2">
    <name type="scientific">Acinetobacter radioresistens</name>
    <dbReference type="NCBI Taxonomy" id="40216"/>
    <lineage>
        <taxon>Bacteria</taxon>
        <taxon>Pseudomonadati</taxon>
        <taxon>Pseudomonadota</taxon>
        <taxon>Gammaproteobacteria</taxon>
        <taxon>Moraxellales</taxon>
        <taxon>Moraxellaceae</taxon>
        <taxon>Acinetobacter</taxon>
    </lineage>
</organism>
<sequence length="125" mass="14255">MSRNLRIAKNIYLSVSKEKGFSFDPLGDLNALLLKLLEKDKKLFIKLPISYEDLSKMELISSNSLGKTDFSCIPDRLDSQEFVIWLAKLIEVIKSSPLDQNLKSKKKYDHAEAILNHFSPGNKVK</sequence>
<dbReference type="Proteomes" id="UP000262257">
    <property type="component" value="Unassembled WGS sequence"/>
</dbReference>
<dbReference type="EMBL" id="DPXL01000186">
    <property type="protein sequence ID" value="HCM32520.1"/>
    <property type="molecule type" value="Genomic_DNA"/>
</dbReference>
<gene>
    <name evidence="1" type="ORF">DIC32_14780</name>
</gene>